<dbReference type="EMBL" id="JPRD01000015">
    <property type="protein sequence ID" value="KIF53267.1"/>
    <property type="molecule type" value="Genomic_DNA"/>
</dbReference>
<accession>A0A0C1WAC7</accession>
<organism evidence="2 3">
    <name type="scientific">Vibrio owensii CAIM 1854 = LMG 25443</name>
    <dbReference type="NCBI Taxonomy" id="1229493"/>
    <lineage>
        <taxon>Bacteria</taxon>
        <taxon>Pseudomonadati</taxon>
        <taxon>Pseudomonadota</taxon>
        <taxon>Gammaproteobacteria</taxon>
        <taxon>Vibrionales</taxon>
        <taxon>Vibrionaceae</taxon>
        <taxon>Vibrio</taxon>
    </lineage>
</organism>
<proteinExistence type="predicted"/>
<reference evidence="2 3" key="1">
    <citation type="submission" date="2014-07" db="EMBL/GenBank/DDBJ databases">
        <title>Unique and conserved regions in Vibrio harveyi and related species in comparison with the shrimp pathogen Vibrio harveyi CAIM 1792.</title>
        <authorList>
            <person name="Espinoza-Valles I."/>
            <person name="Vora G."/>
            <person name="Leekitcharoenphon P."/>
            <person name="Ussery D."/>
            <person name="Hoj L."/>
            <person name="Gomez-Gil B."/>
        </authorList>
    </citation>
    <scope>NUCLEOTIDE SEQUENCE [LARGE SCALE GENOMIC DNA]</scope>
    <source>
        <strain evidence="3">CAIM 1854 / LMG 25443</strain>
    </source>
</reference>
<dbReference type="PATRIC" id="fig|1229493.5.peg.1103"/>
<feature type="transmembrane region" description="Helical" evidence="1">
    <location>
        <begin position="14"/>
        <end position="36"/>
    </location>
</feature>
<evidence type="ECO:0000256" key="1">
    <source>
        <dbReference type="SAM" id="Phobius"/>
    </source>
</evidence>
<comment type="caution">
    <text evidence="2">The sequence shown here is derived from an EMBL/GenBank/DDBJ whole genome shotgun (WGS) entry which is preliminary data.</text>
</comment>
<protein>
    <submittedName>
        <fullName evidence="2">Uncharacterized protein</fullName>
    </submittedName>
</protein>
<gene>
    <name evidence="2" type="ORF">H735_10100</name>
</gene>
<keyword evidence="1" id="KW-0472">Membrane</keyword>
<evidence type="ECO:0000313" key="2">
    <source>
        <dbReference type="EMBL" id="KIF53267.1"/>
    </source>
</evidence>
<dbReference type="Proteomes" id="UP000031586">
    <property type="component" value="Unassembled WGS sequence"/>
</dbReference>
<dbReference type="RefSeq" id="WP_020194461.1">
    <property type="nucleotide sequence ID" value="NZ_BAOH01000005.1"/>
</dbReference>
<keyword evidence="1" id="KW-0812">Transmembrane</keyword>
<dbReference type="PROSITE" id="PS51257">
    <property type="entry name" value="PROKAR_LIPOPROTEIN"/>
    <property type="match status" value="1"/>
</dbReference>
<evidence type="ECO:0000313" key="3">
    <source>
        <dbReference type="Proteomes" id="UP000031586"/>
    </source>
</evidence>
<sequence length="65" mass="7263">MENVDRLAMFILEVFQIIGILSISYCLFSACVAVKIKAQKVIAAIKKVIFVKRGVVVQNSYSSMH</sequence>
<keyword evidence="1" id="KW-1133">Transmembrane helix</keyword>
<name>A0A0C1WAC7_9VIBR</name>
<dbReference type="AlphaFoldDB" id="A0A0C1WAC7"/>